<reference evidence="1" key="2">
    <citation type="submission" date="2022-10" db="EMBL/GenBank/DDBJ databases">
        <authorList>
            <person name="Trinh H.N."/>
        </authorList>
    </citation>
    <scope>NUCLEOTIDE SEQUENCE</scope>
    <source>
        <strain evidence="1">RN2-1</strain>
    </source>
</reference>
<gene>
    <name evidence="1" type="ORF">OL599_19750</name>
</gene>
<dbReference type="InterPro" id="IPR014917">
    <property type="entry name" value="DUF1800"/>
</dbReference>
<evidence type="ECO:0000313" key="2">
    <source>
        <dbReference type="Proteomes" id="UP001165679"/>
    </source>
</evidence>
<evidence type="ECO:0000313" key="1">
    <source>
        <dbReference type="EMBL" id="MCW3476805.1"/>
    </source>
</evidence>
<organism evidence="1 2">
    <name type="scientific">Limobrevibacterium gyesilva</name>
    <dbReference type="NCBI Taxonomy" id="2991712"/>
    <lineage>
        <taxon>Bacteria</taxon>
        <taxon>Pseudomonadati</taxon>
        <taxon>Pseudomonadota</taxon>
        <taxon>Alphaproteobacteria</taxon>
        <taxon>Acetobacterales</taxon>
        <taxon>Acetobacteraceae</taxon>
        <taxon>Limobrevibacterium</taxon>
    </lineage>
</organism>
<dbReference type="Proteomes" id="UP001165679">
    <property type="component" value="Unassembled WGS sequence"/>
</dbReference>
<dbReference type="EMBL" id="JAPDNT010000024">
    <property type="protein sequence ID" value="MCW3476805.1"/>
    <property type="molecule type" value="Genomic_DNA"/>
</dbReference>
<proteinExistence type="predicted"/>
<name>A0AA41YQ39_9PROT</name>
<accession>A0AA41YQ39</accession>
<sequence length="432" mass="47177">MDTHTAHALIRFGLGRRGAEDPPHDPQAWLAGQLDGPDPALAVPCHTGTEGLEAIRTFRQTPLPERKPETNPMRAIFRADTAATMDGIVASQAPFRERLAWFWANHFTVSLHAGECAALVHAFLREAIRPHVTGRFADMLLAVMRHPAMLLYLDNAQSTGPNSPLGLKQRRGLNENLARECLELHTLSPAAGYTQADVTEFAKVITGWSIVLQRNPPGFIFRTESHEPGAKTVMGRTYPPGEQGGIQALAWLADHPATHRHLAAKLVRHFVADDPPPALVRRIEGVLRDTHGDLKAASLELIRLPEAWQPLAKLRSPADYVVAVMRALDLPDGNRPAAQNVMATLGQPLFNAPLPNGWPDTAADWSGPEAILRRVDWTYAVSARAGRLDPGAIARDSLGPLLPDATLAQIGRAGSKREAFTLLLASPEFQRR</sequence>
<keyword evidence="2" id="KW-1185">Reference proteome</keyword>
<reference evidence="1" key="1">
    <citation type="submission" date="2022-09" db="EMBL/GenBank/DDBJ databases">
        <title>Rhodovastum sp. nov. RN2-1 isolated from soil in Seongnam, South Korea.</title>
        <authorList>
            <person name="Le N.T."/>
        </authorList>
    </citation>
    <scope>NUCLEOTIDE SEQUENCE</scope>
    <source>
        <strain evidence="1">RN2-1</strain>
    </source>
</reference>
<dbReference type="Pfam" id="PF08811">
    <property type="entry name" value="DUF1800"/>
    <property type="match status" value="1"/>
</dbReference>
<comment type="caution">
    <text evidence="1">The sequence shown here is derived from an EMBL/GenBank/DDBJ whole genome shotgun (WGS) entry which is preliminary data.</text>
</comment>
<dbReference type="RefSeq" id="WP_264715640.1">
    <property type="nucleotide sequence ID" value="NZ_JAPDNT010000024.1"/>
</dbReference>
<dbReference type="AlphaFoldDB" id="A0AA41YQ39"/>
<protein>
    <submittedName>
        <fullName evidence="1">DUF1800 domain-containing protein</fullName>
    </submittedName>
</protein>